<comment type="caution">
    <text evidence="2">The sequence shown here is derived from an EMBL/GenBank/DDBJ whole genome shotgun (WGS) entry which is preliminary data.</text>
</comment>
<gene>
    <name evidence="2" type="ORF">HINF_LOCUS10544</name>
</gene>
<reference evidence="2 3" key="1">
    <citation type="submission" date="2024-07" db="EMBL/GenBank/DDBJ databases">
        <authorList>
            <person name="Akdeniz Z."/>
        </authorList>
    </citation>
    <scope>NUCLEOTIDE SEQUENCE [LARGE SCALE GENOMIC DNA]</scope>
</reference>
<protein>
    <submittedName>
        <fullName evidence="2">Hypothetical_protein</fullName>
    </submittedName>
</protein>
<feature type="region of interest" description="Disordered" evidence="1">
    <location>
        <begin position="67"/>
        <end position="106"/>
    </location>
</feature>
<evidence type="ECO:0000256" key="1">
    <source>
        <dbReference type="SAM" id="MobiDB-lite"/>
    </source>
</evidence>
<dbReference type="EMBL" id="CAXDID020000023">
    <property type="protein sequence ID" value="CAL5988794.1"/>
    <property type="molecule type" value="Genomic_DNA"/>
</dbReference>
<sequence>MVDLFCYSPNSPEYQIDHIQSEIYRIKQPNKSNIIQISNQNVETGEYLVPVKTQRQKWYQNDVKIQNLKSNSKNQHEHQNEENEEEYESKEKSPSLEILISSSDEK</sequence>
<evidence type="ECO:0000313" key="3">
    <source>
        <dbReference type="Proteomes" id="UP001642409"/>
    </source>
</evidence>
<name>A0ABP1HG50_9EUKA</name>
<keyword evidence="3" id="KW-1185">Reference proteome</keyword>
<proteinExistence type="predicted"/>
<evidence type="ECO:0000313" key="2">
    <source>
        <dbReference type="EMBL" id="CAL5988794.1"/>
    </source>
</evidence>
<dbReference type="Proteomes" id="UP001642409">
    <property type="component" value="Unassembled WGS sequence"/>
</dbReference>
<accession>A0ABP1HG50</accession>
<organism evidence="2 3">
    <name type="scientific">Hexamita inflata</name>
    <dbReference type="NCBI Taxonomy" id="28002"/>
    <lineage>
        <taxon>Eukaryota</taxon>
        <taxon>Metamonada</taxon>
        <taxon>Diplomonadida</taxon>
        <taxon>Hexamitidae</taxon>
        <taxon>Hexamitinae</taxon>
        <taxon>Hexamita</taxon>
    </lineage>
</organism>